<protein>
    <submittedName>
        <fullName evidence="3">DUF917 domain-containing protein</fullName>
    </submittedName>
</protein>
<feature type="domain" description="S-Me-THD-like C-terminal" evidence="2">
    <location>
        <begin position="165"/>
        <end position="358"/>
    </location>
</feature>
<dbReference type="Pfam" id="PF06032">
    <property type="entry name" value="S-Me-THD_N"/>
    <property type="match status" value="1"/>
</dbReference>
<gene>
    <name evidence="3" type="ORF">FIV46_08095</name>
</gene>
<dbReference type="InterPro" id="IPR048350">
    <property type="entry name" value="S-Me-THD-like_C"/>
</dbReference>
<accession>A0A501PKQ5</accession>
<feature type="domain" description="S-Me-THD N-terminal" evidence="1">
    <location>
        <begin position="6"/>
        <end position="162"/>
    </location>
</feature>
<proteinExistence type="predicted"/>
<reference evidence="4" key="1">
    <citation type="submission" date="2019-06" db="EMBL/GenBank/DDBJ databases">
        <title>The complete genome of Emcibacter congregatus ZYLT.</title>
        <authorList>
            <person name="Zhao Z."/>
        </authorList>
    </citation>
    <scope>NUCLEOTIDE SEQUENCE [LARGE SCALE GENOMIC DNA]</scope>
    <source>
        <strain evidence="4">MCCC 1A06723</strain>
    </source>
</reference>
<evidence type="ECO:0000259" key="1">
    <source>
        <dbReference type="Pfam" id="PF06032"/>
    </source>
</evidence>
<dbReference type="RefSeq" id="WP_139940287.1">
    <property type="nucleotide sequence ID" value="NZ_JBHSYP010000008.1"/>
</dbReference>
<keyword evidence="4" id="KW-1185">Reference proteome</keyword>
<organism evidence="3 4">
    <name type="scientific">Emcibacter nanhaiensis</name>
    <dbReference type="NCBI Taxonomy" id="1505037"/>
    <lineage>
        <taxon>Bacteria</taxon>
        <taxon>Pseudomonadati</taxon>
        <taxon>Pseudomonadota</taxon>
        <taxon>Alphaproteobacteria</taxon>
        <taxon>Emcibacterales</taxon>
        <taxon>Emcibacteraceae</taxon>
        <taxon>Emcibacter</taxon>
    </lineage>
</organism>
<dbReference type="Gene3D" id="3.40.1610.10">
    <property type="entry name" value="CV3147-like domain"/>
    <property type="match status" value="1"/>
</dbReference>
<dbReference type="Gene3D" id="2.40.390.10">
    <property type="entry name" value="CV3147-like"/>
    <property type="match status" value="1"/>
</dbReference>
<dbReference type="AlphaFoldDB" id="A0A501PKQ5"/>
<dbReference type="InterPro" id="IPR024071">
    <property type="entry name" value="S-Me-THD_C_sf"/>
</dbReference>
<evidence type="ECO:0000313" key="3">
    <source>
        <dbReference type="EMBL" id="TPD60678.1"/>
    </source>
</evidence>
<evidence type="ECO:0000259" key="2">
    <source>
        <dbReference type="Pfam" id="PF20906"/>
    </source>
</evidence>
<name>A0A501PKQ5_9PROT</name>
<dbReference type="InterPro" id="IPR010318">
    <property type="entry name" value="S-Me-THD_N"/>
</dbReference>
<dbReference type="InterPro" id="IPR027479">
    <property type="entry name" value="S-Me-THD_N_sf"/>
</dbReference>
<sequence length="362" mass="39436">MEIRLEDMEDFARGAAFLGTGGGGDPYIGRLLAENAIKQYGAPKVITADELDDDANVLTAAMLGSPPVLLEKGCSGEDLDLAINRLEEKLGRKADAIMPIEIGGVNSTLPIMAAARLGLPLVDADGMGRAFPEIQMVTFSVYGCSATPLVITDEHLNSVVVETHDAKRAEDFVRAVAIQMGLSVMISAYPLTGKQVKDYAVHGTMSLALGIGQAIREGRLKENPVDRLIDYLRTTPYYNHAKVLFDGKVTDLKRETTRGFAIGHCHLEALDNSGRKMEVTFQNEHLVARENGEIRAIVPDLICMIDRETAEPVPVEHLRYGQRLKVIGTSAAPIMRTPEALEVFGPHKFGLDAEFTPIEELK</sequence>
<dbReference type="EMBL" id="VFIY01000006">
    <property type="protein sequence ID" value="TPD60678.1"/>
    <property type="molecule type" value="Genomic_DNA"/>
</dbReference>
<comment type="caution">
    <text evidence="3">The sequence shown here is derived from an EMBL/GenBank/DDBJ whole genome shotgun (WGS) entry which is preliminary data.</text>
</comment>
<dbReference type="Pfam" id="PF20906">
    <property type="entry name" value="S-Me-THD_C"/>
    <property type="match status" value="1"/>
</dbReference>
<dbReference type="SUPFAM" id="SSF160991">
    <property type="entry name" value="CV3147-like"/>
    <property type="match status" value="1"/>
</dbReference>
<evidence type="ECO:0000313" key="4">
    <source>
        <dbReference type="Proteomes" id="UP000319148"/>
    </source>
</evidence>
<dbReference type="Proteomes" id="UP000319148">
    <property type="component" value="Unassembled WGS sequence"/>
</dbReference>
<dbReference type="OrthoDB" id="7441206at2"/>